<comment type="caution">
    <text evidence="1">The sequence shown here is derived from an EMBL/GenBank/DDBJ whole genome shotgun (WGS) entry which is preliminary data.</text>
</comment>
<accession>A0A497XNQ3</accession>
<reference evidence="1 2" key="1">
    <citation type="submission" date="2018-10" db="EMBL/GenBank/DDBJ databases">
        <title>Genomic Encyclopedia of Archaeal and Bacterial Type Strains, Phase II (KMG-II): from individual species to whole genera.</title>
        <authorList>
            <person name="Goeker M."/>
        </authorList>
    </citation>
    <scope>NUCLEOTIDE SEQUENCE [LARGE SCALE GENOMIC DNA]</scope>
    <source>
        <strain evidence="1 2">DSM 16510</strain>
    </source>
</reference>
<dbReference type="AlphaFoldDB" id="A0A497XNQ3"/>
<proteinExistence type="predicted"/>
<evidence type="ECO:0000313" key="1">
    <source>
        <dbReference type="EMBL" id="RLJ70498.1"/>
    </source>
</evidence>
<organism evidence="1 2">
    <name type="scientific">Hydrogenivirga caldilitoris</name>
    <dbReference type="NCBI Taxonomy" id="246264"/>
    <lineage>
        <taxon>Bacteria</taxon>
        <taxon>Pseudomonadati</taxon>
        <taxon>Aquificota</taxon>
        <taxon>Aquificia</taxon>
        <taxon>Aquificales</taxon>
        <taxon>Aquificaceae</taxon>
        <taxon>Hydrogenivirga</taxon>
    </lineage>
</organism>
<gene>
    <name evidence="1" type="ORF">BCF55_0773</name>
</gene>
<keyword evidence="2" id="KW-1185">Reference proteome</keyword>
<name>A0A497XNQ3_9AQUI</name>
<protein>
    <submittedName>
        <fullName evidence="1">Uncharacterized protein</fullName>
    </submittedName>
</protein>
<evidence type="ECO:0000313" key="2">
    <source>
        <dbReference type="Proteomes" id="UP000267841"/>
    </source>
</evidence>
<dbReference type="EMBL" id="RCCJ01000001">
    <property type="protein sequence ID" value="RLJ70498.1"/>
    <property type="molecule type" value="Genomic_DNA"/>
</dbReference>
<sequence>MAQKVAQDVIREKLIIDSNTGAPVKGIELNGEKIKVVKESGEVVEIPLNTIRGKYIKMRLEAGLGEITEPIYV</sequence>
<dbReference type="RefSeq" id="WP_121010233.1">
    <property type="nucleotide sequence ID" value="NZ_RCCJ01000001.1"/>
</dbReference>
<dbReference type="OrthoDB" id="15400at2"/>
<dbReference type="Proteomes" id="UP000267841">
    <property type="component" value="Unassembled WGS sequence"/>
</dbReference>